<reference evidence="1 2" key="1">
    <citation type="submission" date="2018-07" db="EMBL/GenBank/DDBJ databases">
        <title>Dyella monticola sp. nov. and Dyella psychrodurans sp. nov. isolated from monsoon evergreen broad-leaved forest soil of Dinghu Mountain, China.</title>
        <authorList>
            <person name="Gao Z."/>
            <person name="Qiu L."/>
        </authorList>
    </citation>
    <scope>NUCLEOTIDE SEQUENCE [LARGE SCALE GENOMIC DNA]</scope>
    <source>
        <strain evidence="1 2">4MSK11</strain>
    </source>
</reference>
<comment type="caution">
    <text evidence="1">The sequence shown here is derived from an EMBL/GenBank/DDBJ whole genome shotgun (WGS) entry which is preliminary data.</text>
</comment>
<organism evidence="1 2">
    <name type="scientific">Dyella psychrodurans</name>
    <dbReference type="NCBI Taxonomy" id="1927960"/>
    <lineage>
        <taxon>Bacteria</taxon>
        <taxon>Pseudomonadati</taxon>
        <taxon>Pseudomonadota</taxon>
        <taxon>Gammaproteobacteria</taxon>
        <taxon>Lysobacterales</taxon>
        <taxon>Rhodanobacteraceae</taxon>
        <taxon>Dyella</taxon>
    </lineage>
</organism>
<evidence type="ECO:0008006" key="3">
    <source>
        <dbReference type="Google" id="ProtNLM"/>
    </source>
</evidence>
<dbReference type="EMBL" id="QRBF01000003">
    <property type="protein sequence ID" value="RDS83997.1"/>
    <property type="molecule type" value="Genomic_DNA"/>
</dbReference>
<sequence length="144" mass="15835">MGVRILLGVASIIMIGAVAAGLRVLGTPGHQRALQLDQRRVSELGRVSLGIHMYWTQHKSLPLDLGDVGVSTTDSRDPVTGTPYIYNRGDADTYSLCATFDEASSQWSGRNMRSYYIPNASDWKHPAGKYCFRFVAENMGTPVQ</sequence>
<name>A0A370X6V1_9GAMM</name>
<gene>
    <name evidence="1" type="ORF">DWU99_09440</name>
</gene>
<keyword evidence="2" id="KW-1185">Reference proteome</keyword>
<protein>
    <recommendedName>
        <fullName evidence="3">Type II secretion system protein</fullName>
    </recommendedName>
</protein>
<accession>A0A370X6V1</accession>
<dbReference type="AlphaFoldDB" id="A0A370X6V1"/>
<proteinExistence type="predicted"/>
<evidence type="ECO:0000313" key="2">
    <source>
        <dbReference type="Proteomes" id="UP000255334"/>
    </source>
</evidence>
<evidence type="ECO:0000313" key="1">
    <source>
        <dbReference type="EMBL" id="RDS83997.1"/>
    </source>
</evidence>
<dbReference type="Proteomes" id="UP000255334">
    <property type="component" value="Unassembled WGS sequence"/>
</dbReference>